<keyword evidence="1" id="KW-0812">Transmembrane</keyword>
<keyword evidence="1" id="KW-0472">Membrane</keyword>
<gene>
    <name evidence="2" type="ORF">GTOL_11571</name>
</gene>
<evidence type="ECO:0000256" key="1">
    <source>
        <dbReference type="SAM" id="Phobius"/>
    </source>
</evidence>
<evidence type="ECO:0000313" key="2">
    <source>
        <dbReference type="EMBL" id="CAG4883688.1"/>
    </source>
</evidence>
<keyword evidence="1" id="KW-1133">Transmembrane helix</keyword>
<dbReference type="EMBL" id="CAJQUM010000001">
    <property type="protein sequence ID" value="CAG4883688.1"/>
    <property type="molecule type" value="Genomic_DNA"/>
</dbReference>
<feature type="transmembrane region" description="Helical" evidence="1">
    <location>
        <begin position="100"/>
        <end position="122"/>
    </location>
</feature>
<dbReference type="Proteomes" id="UP000742786">
    <property type="component" value="Unassembled WGS sequence"/>
</dbReference>
<feature type="transmembrane region" description="Helical" evidence="1">
    <location>
        <begin position="208"/>
        <end position="229"/>
    </location>
</feature>
<feature type="transmembrane region" description="Helical" evidence="1">
    <location>
        <begin position="61"/>
        <end position="79"/>
    </location>
</feature>
<name>A0A916N095_9PROT</name>
<feature type="transmembrane region" description="Helical" evidence="1">
    <location>
        <begin position="142"/>
        <end position="165"/>
    </location>
</feature>
<feature type="transmembrane region" description="Helical" evidence="1">
    <location>
        <begin position="177"/>
        <end position="196"/>
    </location>
</feature>
<accession>A0A916N095</accession>
<dbReference type="RefSeq" id="WP_220635624.1">
    <property type="nucleotide sequence ID" value="NZ_CAJQUM010000001.1"/>
</dbReference>
<protein>
    <submittedName>
        <fullName evidence="2">Uncharacterized protein</fullName>
    </submittedName>
</protein>
<proteinExistence type="predicted"/>
<organism evidence="2 3">
    <name type="scientific">Georgfuchsia toluolica</name>
    <dbReference type="NCBI Taxonomy" id="424218"/>
    <lineage>
        <taxon>Bacteria</taxon>
        <taxon>Pseudomonadati</taxon>
        <taxon>Pseudomonadota</taxon>
        <taxon>Betaproteobacteria</taxon>
        <taxon>Nitrosomonadales</taxon>
        <taxon>Sterolibacteriaceae</taxon>
        <taxon>Georgfuchsia</taxon>
    </lineage>
</organism>
<dbReference type="AlphaFoldDB" id="A0A916N095"/>
<keyword evidence="3" id="KW-1185">Reference proteome</keyword>
<evidence type="ECO:0000313" key="3">
    <source>
        <dbReference type="Proteomes" id="UP000742786"/>
    </source>
</evidence>
<comment type="caution">
    <text evidence="2">The sequence shown here is derived from an EMBL/GenBank/DDBJ whole genome shotgun (WGS) entry which is preliminary data.</text>
</comment>
<sequence>MVSESATNKIEMWLAGSGMFCIVGYVIGWGILGMCAGPFMISPAATAQQHFDFYRDHSTRIMIGMTIASFDAGVFMLFVSQIATQMRRRERNGHHVLSTVQLVGGLLTAWVGMMAVMMWCALAEFSTQLDPVMVKFFHVMTWYVFDGTYWVTIAQFGAIGLMGLYDNGKDPLIPKSTGLIGVMLACGYATLALIPFDHTFIFSYDGLWNWYFVWITFFCYLMWVSRLCIKDLKRTQVSTQTAGAHALTH</sequence>
<feature type="transmembrane region" description="Helical" evidence="1">
    <location>
        <begin position="12"/>
        <end position="41"/>
    </location>
</feature>
<reference evidence="2" key="1">
    <citation type="submission" date="2021-04" db="EMBL/GenBank/DDBJ databases">
        <authorList>
            <person name="Hornung B."/>
        </authorList>
    </citation>
    <scope>NUCLEOTIDE SEQUENCE</scope>
    <source>
        <strain evidence="2">G5G6</strain>
    </source>
</reference>